<keyword evidence="3 6" id="KW-1133">Transmembrane helix</keyword>
<feature type="transmembrane region" description="Helical" evidence="6">
    <location>
        <begin position="55"/>
        <end position="75"/>
    </location>
</feature>
<dbReference type="PROSITE" id="PS51384">
    <property type="entry name" value="FAD_FR"/>
    <property type="match status" value="1"/>
</dbReference>
<comment type="subcellular location">
    <subcellularLocation>
        <location evidence="1">Membrane</location>
        <topology evidence="1">Multi-pass membrane protein</topology>
    </subcellularLocation>
</comment>
<dbReference type="Pfam" id="PF08030">
    <property type="entry name" value="NAD_binding_6"/>
    <property type="match status" value="1"/>
</dbReference>
<feature type="transmembrane region" description="Helical" evidence="6">
    <location>
        <begin position="397"/>
        <end position="417"/>
    </location>
</feature>
<evidence type="ECO:0000313" key="9">
    <source>
        <dbReference type="Proteomes" id="UP001237642"/>
    </source>
</evidence>
<name>A0AAD8H9U6_9APIA</name>
<dbReference type="EMBL" id="JAUIZM010000009">
    <property type="protein sequence ID" value="KAK1363159.1"/>
    <property type="molecule type" value="Genomic_DNA"/>
</dbReference>
<dbReference type="CDD" id="cd06186">
    <property type="entry name" value="NOX_Duox_like_FAD_NADP"/>
    <property type="match status" value="1"/>
</dbReference>
<keyword evidence="5 6" id="KW-0472">Membrane</keyword>
<reference evidence="8" key="1">
    <citation type="submission" date="2023-02" db="EMBL/GenBank/DDBJ databases">
        <title>Genome of toxic invasive species Heracleum sosnowskyi carries increased number of genes despite the absence of recent whole-genome duplications.</title>
        <authorList>
            <person name="Schelkunov M."/>
            <person name="Shtratnikova V."/>
            <person name="Makarenko M."/>
            <person name="Klepikova A."/>
            <person name="Omelchenko D."/>
            <person name="Novikova G."/>
            <person name="Obukhova E."/>
            <person name="Bogdanov V."/>
            <person name="Penin A."/>
            <person name="Logacheva M."/>
        </authorList>
    </citation>
    <scope>NUCLEOTIDE SEQUENCE</scope>
    <source>
        <strain evidence="8">Hsosn_3</strain>
        <tissue evidence="8">Leaf</tissue>
    </source>
</reference>
<accession>A0AAD8H9U6</accession>
<feature type="transmembrane region" description="Helical" evidence="6">
    <location>
        <begin position="159"/>
        <end position="187"/>
    </location>
</feature>
<feature type="transmembrane region" description="Helical" evidence="6">
    <location>
        <begin position="236"/>
        <end position="253"/>
    </location>
</feature>
<dbReference type="InterPro" id="IPR039261">
    <property type="entry name" value="FNR_nucleotide-bd"/>
</dbReference>
<feature type="transmembrane region" description="Helical" evidence="6">
    <location>
        <begin position="207"/>
        <end position="224"/>
    </location>
</feature>
<dbReference type="SUPFAM" id="SSF52343">
    <property type="entry name" value="Ferredoxin reductase-like, C-terminal NADP-linked domain"/>
    <property type="match status" value="1"/>
</dbReference>
<dbReference type="GO" id="GO:0000293">
    <property type="term" value="F:ferric-chelate reductase activity"/>
    <property type="evidence" value="ECO:0007669"/>
    <property type="project" value="TreeGrafter"/>
</dbReference>
<sequence length="574" mass="65398">MAKASILILKIAMILVTMGWVSVWLLKPTQLWTRKWKVAEKSASTTVFGYNGLDFAVYSFPLILVAIMGLVYIKLKPDEARNRQGKSSISALSNPLIVNSYIGVLSGTEILAIILFFLFLAWTFYAHISNDFKKMTPNKSFKLNEWQFKLFRMATRSGLLAEACLALLLLPVLRGMTITRLLGTFFIWGEKKHILDEMWKWQKKGRIYLAGEIAFVTALVIWITSLPQVRRRRFEIFYYTHHLYMVFLVFFLFHTGDRHFYMVFPGVFLFGLDKLLRMIQSRTTTCILSAKVLPGKAVELILPKDPMLKYTPTSIIFMKIPIISKFQWHPFSITSSSRVDDSTMSVIIKCEGWWTNSLYNKICAQLNSDANRKQCINVAIEGPYGPPSPNFLRYDSMLLIAGGIGITPFLSMLQDIASIQNSGRNKFPSRIYLNPDQKSSEVKKPSTVTDLFLICSFILSITCSILVSLVMRMKRLKKELKPFSAKQGTKHSAEASTCREEHKIQFTGRPSFQDIFYKYSDDTSGSSVGVFVCGSESMKESVASCCMLNSQDFKKGTAQKRKPFFSFHSLNFTL</sequence>
<feature type="transmembrane region" description="Helical" evidence="6">
    <location>
        <begin position="7"/>
        <end position="26"/>
    </location>
</feature>
<feature type="transmembrane region" description="Helical" evidence="6">
    <location>
        <begin position="451"/>
        <end position="471"/>
    </location>
</feature>
<dbReference type="AlphaFoldDB" id="A0AAD8H9U6"/>
<evidence type="ECO:0000256" key="3">
    <source>
        <dbReference type="ARBA" id="ARBA00022989"/>
    </source>
</evidence>
<dbReference type="InterPro" id="IPR013121">
    <property type="entry name" value="Fe_red_NAD-bd_6"/>
</dbReference>
<dbReference type="InterPro" id="IPR013130">
    <property type="entry name" value="Fe3_Rdtase_TM_dom"/>
</dbReference>
<organism evidence="8 9">
    <name type="scientific">Heracleum sosnowskyi</name>
    <dbReference type="NCBI Taxonomy" id="360622"/>
    <lineage>
        <taxon>Eukaryota</taxon>
        <taxon>Viridiplantae</taxon>
        <taxon>Streptophyta</taxon>
        <taxon>Embryophyta</taxon>
        <taxon>Tracheophyta</taxon>
        <taxon>Spermatophyta</taxon>
        <taxon>Magnoliopsida</taxon>
        <taxon>eudicotyledons</taxon>
        <taxon>Gunneridae</taxon>
        <taxon>Pentapetalae</taxon>
        <taxon>asterids</taxon>
        <taxon>campanulids</taxon>
        <taxon>Apiales</taxon>
        <taxon>Apiaceae</taxon>
        <taxon>Apioideae</taxon>
        <taxon>apioid superclade</taxon>
        <taxon>Tordylieae</taxon>
        <taxon>Tordyliinae</taxon>
        <taxon>Heracleum</taxon>
    </lineage>
</organism>
<keyword evidence="2 6" id="KW-0812">Transmembrane</keyword>
<evidence type="ECO:0000259" key="7">
    <source>
        <dbReference type="PROSITE" id="PS51384"/>
    </source>
</evidence>
<protein>
    <submittedName>
        <fullName evidence="8">Ferric reduction oxidase 8</fullName>
    </submittedName>
</protein>
<dbReference type="Pfam" id="PF08022">
    <property type="entry name" value="FAD_binding_8"/>
    <property type="match status" value="1"/>
</dbReference>
<reference evidence="8" key="2">
    <citation type="submission" date="2023-05" db="EMBL/GenBank/DDBJ databases">
        <authorList>
            <person name="Schelkunov M.I."/>
        </authorList>
    </citation>
    <scope>NUCLEOTIDE SEQUENCE</scope>
    <source>
        <strain evidence="8">Hsosn_3</strain>
        <tissue evidence="8">Leaf</tissue>
    </source>
</reference>
<dbReference type="Gene3D" id="3.40.50.80">
    <property type="entry name" value="Nucleotide-binding domain of ferredoxin-NADP reductase (FNR) module"/>
    <property type="match status" value="1"/>
</dbReference>
<dbReference type="InterPro" id="IPR017938">
    <property type="entry name" value="Riboflavin_synthase-like_b-brl"/>
</dbReference>
<evidence type="ECO:0000256" key="1">
    <source>
        <dbReference type="ARBA" id="ARBA00004141"/>
    </source>
</evidence>
<dbReference type="SFLD" id="SFLDG01168">
    <property type="entry name" value="Ferric_reductase_subgroup_(FRE"/>
    <property type="match status" value="1"/>
</dbReference>
<evidence type="ECO:0000313" key="8">
    <source>
        <dbReference type="EMBL" id="KAK1363159.1"/>
    </source>
</evidence>
<evidence type="ECO:0000256" key="2">
    <source>
        <dbReference type="ARBA" id="ARBA00022692"/>
    </source>
</evidence>
<evidence type="ECO:0000256" key="4">
    <source>
        <dbReference type="ARBA" id="ARBA00023002"/>
    </source>
</evidence>
<dbReference type="InterPro" id="IPR050369">
    <property type="entry name" value="RBOH/FRE"/>
</dbReference>
<comment type="caution">
    <text evidence="8">The sequence shown here is derived from an EMBL/GenBank/DDBJ whole genome shotgun (WGS) entry which is preliminary data.</text>
</comment>
<dbReference type="InterPro" id="IPR017927">
    <property type="entry name" value="FAD-bd_FR_type"/>
</dbReference>
<dbReference type="Proteomes" id="UP001237642">
    <property type="component" value="Unassembled WGS sequence"/>
</dbReference>
<evidence type="ECO:0000256" key="6">
    <source>
        <dbReference type="SAM" id="Phobius"/>
    </source>
</evidence>
<evidence type="ECO:0000256" key="5">
    <source>
        <dbReference type="ARBA" id="ARBA00023136"/>
    </source>
</evidence>
<feature type="transmembrane region" description="Helical" evidence="6">
    <location>
        <begin position="110"/>
        <end position="128"/>
    </location>
</feature>
<dbReference type="InterPro" id="IPR013112">
    <property type="entry name" value="FAD-bd_8"/>
</dbReference>
<dbReference type="SUPFAM" id="SSF63380">
    <property type="entry name" value="Riboflavin synthase domain-like"/>
    <property type="match status" value="1"/>
</dbReference>
<proteinExistence type="predicted"/>
<dbReference type="PANTHER" id="PTHR11972:SF155">
    <property type="entry name" value="FERRIC REDUCTION OXIDASE 8, MITOCHONDRIAL"/>
    <property type="match status" value="1"/>
</dbReference>
<feature type="domain" description="FAD-binding FR-type" evidence="7">
    <location>
        <begin position="280"/>
        <end position="390"/>
    </location>
</feature>
<dbReference type="Pfam" id="PF01794">
    <property type="entry name" value="Ferric_reduct"/>
    <property type="match status" value="1"/>
</dbReference>
<gene>
    <name evidence="8" type="ORF">POM88_038720</name>
</gene>
<keyword evidence="9" id="KW-1185">Reference proteome</keyword>
<dbReference type="PANTHER" id="PTHR11972">
    <property type="entry name" value="NADPH OXIDASE"/>
    <property type="match status" value="1"/>
</dbReference>
<feature type="transmembrane region" description="Helical" evidence="6">
    <location>
        <begin position="259"/>
        <end position="276"/>
    </location>
</feature>
<keyword evidence="4" id="KW-0560">Oxidoreductase</keyword>
<dbReference type="GO" id="GO:0005886">
    <property type="term" value="C:plasma membrane"/>
    <property type="evidence" value="ECO:0007669"/>
    <property type="project" value="TreeGrafter"/>
</dbReference>
<dbReference type="SFLD" id="SFLDS00052">
    <property type="entry name" value="Ferric_Reductase_Domain"/>
    <property type="match status" value="1"/>
</dbReference>